<accession>A0A5P9NM56</accession>
<keyword evidence="2" id="KW-0812">Transmembrane</keyword>
<gene>
    <name evidence="5" type="ORF">EY643_10220</name>
</gene>
<dbReference type="EMBL" id="CP036422">
    <property type="protein sequence ID" value="QFU76008.1"/>
    <property type="molecule type" value="Genomic_DNA"/>
</dbReference>
<feature type="transmembrane region" description="Helical" evidence="2">
    <location>
        <begin position="58"/>
        <end position="75"/>
    </location>
</feature>
<sequence>MLAQSMDDLKGLLTKVEHVKDITEGYRFSRLTTVFWALECALFALIVVQLIIGHTELALVLAGLAVAITCVPILIRKGRPDLATNALVIILATPVFGLMWTYKGLHDEAMLAIPALILFSAVVGSRWIFVAVTVSAIITVFLIGLANTTGVYIHQLQPGNLYTAAMIIVILMVTSFAVWVFAEDMRATMERLSREIHRVNESQFKIRELAHHDALTSLPNRLLAREQFEHALAVSQRTDTKVCLMFMDLDDFKNVNDSFGHQGGDEFLQETAQRLISTVRTTDCVSRLGGDEFLIILESVDDAELMTSVASKILQEVKKPVAIGDSDIVVTASIGIAIAPDDGEDFDTICRQADIAMYHTKDSGRNNYHFFNEAMHQRVQDRLNILSYLHEGLSKRQFELYYQPKIDLATGRIIGAEALIRWHHPVRGLITPDDFIPVAEQSGLIEEMGTWVVEEACRYCKQCEELGLIESDFTMAVNISPVQFSRGAITEVVDEALKKNGLAAQRLELELTESLLIDNSASIKRALLQLRKLGVELAIDDFGTGYSNLGYLKAFQVGVLKIDRSFISKILEAEQSRILVEAIIQVASRLNIKVVAEGVESQQMAEALFVLGCDQAQGFHWTRPLNAMKFEKYMRDHQREQRRNGGAPTLQAVAGEMQSSELTPS</sequence>
<dbReference type="InterPro" id="IPR035919">
    <property type="entry name" value="EAL_sf"/>
</dbReference>
<feature type="transmembrane region" description="Helical" evidence="2">
    <location>
        <begin position="161"/>
        <end position="182"/>
    </location>
</feature>
<proteinExistence type="predicted"/>
<dbReference type="Pfam" id="PF00990">
    <property type="entry name" value="GGDEF"/>
    <property type="match status" value="1"/>
</dbReference>
<dbReference type="PANTHER" id="PTHR44757:SF2">
    <property type="entry name" value="BIOFILM ARCHITECTURE MAINTENANCE PROTEIN MBAA"/>
    <property type="match status" value="1"/>
</dbReference>
<dbReference type="NCBIfam" id="TIGR00254">
    <property type="entry name" value="GGDEF"/>
    <property type="match status" value="1"/>
</dbReference>
<dbReference type="Gene3D" id="3.30.70.270">
    <property type="match status" value="1"/>
</dbReference>
<dbReference type="AlphaFoldDB" id="A0A5P9NM56"/>
<dbReference type="InterPro" id="IPR029787">
    <property type="entry name" value="Nucleotide_cyclase"/>
</dbReference>
<dbReference type="KEGG" id="halc:EY643_10220"/>
<protein>
    <submittedName>
        <fullName evidence="5">EAL domain-containing protein</fullName>
    </submittedName>
</protein>
<dbReference type="SMART" id="SM00052">
    <property type="entry name" value="EAL"/>
    <property type="match status" value="1"/>
</dbReference>
<dbReference type="InterPro" id="IPR000160">
    <property type="entry name" value="GGDEF_dom"/>
</dbReference>
<dbReference type="SMART" id="SM00267">
    <property type="entry name" value="GGDEF"/>
    <property type="match status" value="1"/>
</dbReference>
<evidence type="ECO:0000259" key="4">
    <source>
        <dbReference type="PROSITE" id="PS50887"/>
    </source>
</evidence>
<keyword evidence="2" id="KW-1133">Transmembrane helix</keyword>
<comment type="cofactor">
    <cofactor evidence="1">
        <name>Mg(2+)</name>
        <dbReference type="ChEBI" id="CHEBI:18420"/>
    </cofactor>
</comment>
<feature type="domain" description="EAL" evidence="3">
    <location>
        <begin position="382"/>
        <end position="638"/>
    </location>
</feature>
<keyword evidence="6" id="KW-1185">Reference proteome</keyword>
<dbReference type="Proteomes" id="UP000326287">
    <property type="component" value="Chromosome"/>
</dbReference>
<evidence type="ECO:0000259" key="3">
    <source>
        <dbReference type="PROSITE" id="PS50883"/>
    </source>
</evidence>
<dbReference type="GO" id="GO:0003824">
    <property type="term" value="F:catalytic activity"/>
    <property type="evidence" value="ECO:0007669"/>
    <property type="project" value="UniProtKB-ARBA"/>
</dbReference>
<feature type="transmembrane region" description="Helical" evidence="2">
    <location>
        <begin position="82"/>
        <end position="103"/>
    </location>
</feature>
<dbReference type="Gene3D" id="3.20.20.450">
    <property type="entry name" value="EAL domain"/>
    <property type="match status" value="1"/>
</dbReference>
<dbReference type="SUPFAM" id="SSF55073">
    <property type="entry name" value="Nucleotide cyclase"/>
    <property type="match status" value="1"/>
</dbReference>
<keyword evidence="2" id="KW-0472">Membrane</keyword>
<organism evidence="5 6">
    <name type="scientific">Halioglobus maricola</name>
    <dbReference type="NCBI Taxonomy" id="2601894"/>
    <lineage>
        <taxon>Bacteria</taxon>
        <taxon>Pseudomonadati</taxon>
        <taxon>Pseudomonadota</taxon>
        <taxon>Gammaproteobacteria</taxon>
        <taxon>Cellvibrionales</taxon>
        <taxon>Halieaceae</taxon>
        <taxon>Halioglobus</taxon>
    </lineage>
</organism>
<dbReference type="PROSITE" id="PS50887">
    <property type="entry name" value="GGDEF"/>
    <property type="match status" value="1"/>
</dbReference>
<evidence type="ECO:0000256" key="2">
    <source>
        <dbReference type="SAM" id="Phobius"/>
    </source>
</evidence>
<evidence type="ECO:0000313" key="5">
    <source>
        <dbReference type="EMBL" id="QFU76008.1"/>
    </source>
</evidence>
<reference evidence="5 6" key="1">
    <citation type="submission" date="2019-02" db="EMBL/GenBank/DDBJ databases">
        <authorList>
            <person name="Li S.-H."/>
        </authorList>
    </citation>
    <scope>NUCLEOTIDE SEQUENCE [LARGE SCALE GENOMIC DNA]</scope>
    <source>
        <strain evidence="5 6">IMCC14385</strain>
    </source>
</reference>
<evidence type="ECO:0000313" key="6">
    <source>
        <dbReference type="Proteomes" id="UP000326287"/>
    </source>
</evidence>
<dbReference type="PROSITE" id="PS50883">
    <property type="entry name" value="EAL"/>
    <property type="match status" value="1"/>
</dbReference>
<dbReference type="OrthoDB" id="5777683at2"/>
<dbReference type="InterPro" id="IPR043128">
    <property type="entry name" value="Rev_trsase/Diguanyl_cyclase"/>
</dbReference>
<dbReference type="SUPFAM" id="SSF141868">
    <property type="entry name" value="EAL domain-like"/>
    <property type="match status" value="1"/>
</dbReference>
<dbReference type="CDD" id="cd01948">
    <property type="entry name" value="EAL"/>
    <property type="match status" value="1"/>
</dbReference>
<name>A0A5P9NM56_9GAMM</name>
<dbReference type="InterPro" id="IPR052155">
    <property type="entry name" value="Biofilm_reg_signaling"/>
</dbReference>
<dbReference type="FunFam" id="3.30.70.270:FF:000001">
    <property type="entry name" value="Diguanylate cyclase domain protein"/>
    <property type="match status" value="1"/>
</dbReference>
<evidence type="ECO:0000256" key="1">
    <source>
        <dbReference type="ARBA" id="ARBA00001946"/>
    </source>
</evidence>
<dbReference type="InterPro" id="IPR001633">
    <property type="entry name" value="EAL_dom"/>
</dbReference>
<feature type="transmembrane region" description="Helical" evidence="2">
    <location>
        <begin position="34"/>
        <end position="52"/>
    </location>
</feature>
<dbReference type="PANTHER" id="PTHR44757">
    <property type="entry name" value="DIGUANYLATE CYCLASE DGCP"/>
    <property type="match status" value="1"/>
</dbReference>
<feature type="domain" description="GGDEF" evidence="4">
    <location>
        <begin position="240"/>
        <end position="373"/>
    </location>
</feature>
<dbReference type="CDD" id="cd01949">
    <property type="entry name" value="GGDEF"/>
    <property type="match status" value="1"/>
</dbReference>
<dbReference type="Pfam" id="PF00563">
    <property type="entry name" value="EAL"/>
    <property type="match status" value="1"/>
</dbReference>